<dbReference type="AlphaFoldDB" id="A0A165JX73"/>
<proteinExistence type="predicted"/>
<protein>
    <submittedName>
        <fullName evidence="1">Uncharacterized protein</fullName>
    </submittedName>
</protein>
<gene>
    <name evidence="1" type="ORF">EXIGLDRAFT_472396</name>
</gene>
<dbReference type="EMBL" id="KV425956">
    <property type="protein sequence ID" value="KZV95465.1"/>
    <property type="molecule type" value="Genomic_DNA"/>
</dbReference>
<reference evidence="1 2" key="1">
    <citation type="journal article" date="2016" name="Mol. Biol. Evol.">
        <title>Comparative Genomics of Early-Diverging Mushroom-Forming Fungi Provides Insights into the Origins of Lignocellulose Decay Capabilities.</title>
        <authorList>
            <person name="Nagy L.G."/>
            <person name="Riley R."/>
            <person name="Tritt A."/>
            <person name="Adam C."/>
            <person name="Daum C."/>
            <person name="Floudas D."/>
            <person name="Sun H."/>
            <person name="Yadav J.S."/>
            <person name="Pangilinan J."/>
            <person name="Larsson K.H."/>
            <person name="Matsuura K."/>
            <person name="Barry K."/>
            <person name="Labutti K."/>
            <person name="Kuo R."/>
            <person name="Ohm R.A."/>
            <person name="Bhattacharya S.S."/>
            <person name="Shirouzu T."/>
            <person name="Yoshinaga Y."/>
            <person name="Martin F.M."/>
            <person name="Grigoriev I.V."/>
            <person name="Hibbett D.S."/>
        </authorList>
    </citation>
    <scope>NUCLEOTIDE SEQUENCE [LARGE SCALE GENOMIC DNA]</scope>
    <source>
        <strain evidence="1 2">HHB12029</strain>
    </source>
</reference>
<organism evidence="1 2">
    <name type="scientific">Exidia glandulosa HHB12029</name>
    <dbReference type="NCBI Taxonomy" id="1314781"/>
    <lineage>
        <taxon>Eukaryota</taxon>
        <taxon>Fungi</taxon>
        <taxon>Dikarya</taxon>
        <taxon>Basidiomycota</taxon>
        <taxon>Agaricomycotina</taxon>
        <taxon>Agaricomycetes</taxon>
        <taxon>Auriculariales</taxon>
        <taxon>Exidiaceae</taxon>
        <taxon>Exidia</taxon>
    </lineage>
</organism>
<dbReference type="Proteomes" id="UP000077266">
    <property type="component" value="Unassembled WGS sequence"/>
</dbReference>
<name>A0A165JX73_EXIGL</name>
<dbReference type="InParanoid" id="A0A165JX73"/>
<sequence length="346" mass="38684">MFGWLNFSQRSGLKVRITGTYTSSLTRLDAPASGFGWHLRRAIYAYAIHGRQPVLLTDPPHGLVTLSVGRFVSAQIGSAPNLIMDERLIFLNLLRWLPVSPYYSIHGLVSNLAHDGFPEFAVRPSAADAALFEGMAVVLWRMLHGDPLSMFAQAIHPEPIWMDADARICLTSWDGVQPRQFYEPPSSCSRELVTIGETSDECFAWFQNAHTPFLIPRSTPDIRLLFIVETDGGHVVLVALLSPSESTRNLRPRQFMAVPDASTFFSESAAEHSKWLAILRSFPELAYSTRVHCSFPVLSILCFAQPYSRSSPYNPPVATLKPDHFLYYTGDEREADLLAPDVTIET</sequence>
<evidence type="ECO:0000313" key="1">
    <source>
        <dbReference type="EMBL" id="KZV95465.1"/>
    </source>
</evidence>
<accession>A0A165JX73</accession>
<evidence type="ECO:0000313" key="2">
    <source>
        <dbReference type="Proteomes" id="UP000077266"/>
    </source>
</evidence>
<keyword evidence="2" id="KW-1185">Reference proteome</keyword>